<keyword evidence="2" id="KW-1185">Reference proteome</keyword>
<dbReference type="InterPro" id="IPR036388">
    <property type="entry name" value="WH-like_DNA-bd_sf"/>
</dbReference>
<organism evidence="1 2">
    <name type="scientific">Weissella soli</name>
    <dbReference type="NCBI Taxonomy" id="155866"/>
    <lineage>
        <taxon>Bacteria</taxon>
        <taxon>Bacillati</taxon>
        <taxon>Bacillota</taxon>
        <taxon>Bacilli</taxon>
        <taxon>Lactobacillales</taxon>
        <taxon>Lactobacillaceae</taxon>
        <taxon>Weissella</taxon>
    </lineage>
</organism>
<dbReference type="Gene3D" id="1.10.10.10">
    <property type="entry name" value="Winged helix-like DNA-binding domain superfamily/Winged helix DNA-binding domain"/>
    <property type="match status" value="1"/>
</dbReference>
<dbReference type="PANTHER" id="PTHR33164">
    <property type="entry name" value="TRANSCRIPTIONAL REGULATOR, MARR FAMILY"/>
    <property type="match status" value="1"/>
</dbReference>
<dbReference type="PANTHER" id="PTHR33164:SF43">
    <property type="entry name" value="HTH-TYPE TRANSCRIPTIONAL REPRESSOR YETL"/>
    <property type="match status" value="1"/>
</dbReference>
<dbReference type="AlphaFoldDB" id="A0A288Q8X8"/>
<dbReference type="GO" id="GO:0006950">
    <property type="term" value="P:response to stress"/>
    <property type="evidence" value="ECO:0007669"/>
    <property type="project" value="TreeGrafter"/>
</dbReference>
<sequence>MVTLFEEWLRFSREQRRIEKELDTCLRAEVCDGGLTYQEFLILSYLATCPDKIANQQAMESYVGLTQSALSRAINKMRAKSCGVIEKIDNPEDKRSHFIRLTAKGSVIQAKALTVVNRVLDENFKTHLEEK</sequence>
<accession>A0A288Q8X8</accession>
<dbReference type="GO" id="GO:0003677">
    <property type="term" value="F:DNA binding"/>
    <property type="evidence" value="ECO:0007669"/>
    <property type="project" value="UniProtKB-KW"/>
</dbReference>
<dbReference type="KEGG" id="wso:WSWS_00653"/>
<comment type="caution">
    <text evidence="1">The sequence shown here is derived from an EMBL/GenBank/DDBJ whole genome shotgun (WGS) entry which is preliminary data.</text>
</comment>
<keyword evidence="1" id="KW-0238">DNA-binding</keyword>
<reference evidence="1 2" key="1">
    <citation type="submission" date="2018-07" db="EMBL/GenBank/DDBJ databases">
        <title>Genomic Encyclopedia of Type Strains, Phase III (KMG-III): the genomes of soil and plant-associated and newly described type strains.</title>
        <authorList>
            <person name="Whitman W."/>
        </authorList>
    </citation>
    <scope>NUCLEOTIDE SEQUENCE [LARGE SCALE GENOMIC DNA]</scope>
    <source>
        <strain evidence="1 2">CECT 7031</strain>
    </source>
</reference>
<gene>
    <name evidence="1" type="ORF">DFP99_0283</name>
</gene>
<proteinExistence type="predicted"/>
<dbReference type="GO" id="GO:0003700">
    <property type="term" value="F:DNA-binding transcription factor activity"/>
    <property type="evidence" value="ECO:0007669"/>
    <property type="project" value="InterPro"/>
</dbReference>
<protein>
    <submittedName>
        <fullName evidence="1">DNA-binding MarR family transcriptional regulator</fullName>
    </submittedName>
</protein>
<dbReference type="EMBL" id="QRAS01000001">
    <property type="protein sequence ID" value="RDL11864.1"/>
    <property type="molecule type" value="Genomic_DNA"/>
</dbReference>
<evidence type="ECO:0000313" key="1">
    <source>
        <dbReference type="EMBL" id="RDL11864.1"/>
    </source>
</evidence>
<dbReference type="SMART" id="SM00347">
    <property type="entry name" value="HTH_MARR"/>
    <property type="match status" value="1"/>
</dbReference>
<name>A0A288Q8X8_9LACO</name>
<dbReference type="InterPro" id="IPR036390">
    <property type="entry name" value="WH_DNA-bd_sf"/>
</dbReference>
<dbReference type="InterPro" id="IPR039422">
    <property type="entry name" value="MarR/SlyA-like"/>
</dbReference>
<dbReference type="Proteomes" id="UP000254912">
    <property type="component" value="Unassembled WGS sequence"/>
</dbReference>
<dbReference type="Pfam" id="PF12802">
    <property type="entry name" value="MarR_2"/>
    <property type="match status" value="1"/>
</dbReference>
<dbReference type="SUPFAM" id="SSF46785">
    <property type="entry name" value="Winged helix' DNA-binding domain"/>
    <property type="match status" value="1"/>
</dbReference>
<dbReference type="InterPro" id="IPR000835">
    <property type="entry name" value="HTH_MarR-typ"/>
</dbReference>
<evidence type="ECO:0000313" key="2">
    <source>
        <dbReference type="Proteomes" id="UP000254912"/>
    </source>
</evidence>